<organism evidence="2 3">
    <name type="scientific">Tritrichomonas musculus</name>
    <dbReference type="NCBI Taxonomy" id="1915356"/>
    <lineage>
        <taxon>Eukaryota</taxon>
        <taxon>Metamonada</taxon>
        <taxon>Parabasalia</taxon>
        <taxon>Tritrichomonadida</taxon>
        <taxon>Tritrichomonadidae</taxon>
        <taxon>Tritrichomonas</taxon>
    </lineage>
</organism>
<gene>
    <name evidence="2" type="ORF">M9Y10_014061</name>
</gene>
<feature type="transmembrane region" description="Helical" evidence="1">
    <location>
        <begin position="156"/>
        <end position="177"/>
    </location>
</feature>
<evidence type="ECO:0008006" key="4">
    <source>
        <dbReference type="Google" id="ProtNLM"/>
    </source>
</evidence>
<keyword evidence="1" id="KW-0812">Transmembrane</keyword>
<evidence type="ECO:0000256" key="1">
    <source>
        <dbReference type="SAM" id="Phobius"/>
    </source>
</evidence>
<protein>
    <recommendedName>
        <fullName evidence="4">Inner membrane protein</fullName>
    </recommendedName>
</protein>
<accession>A0ABR2KYG4</accession>
<evidence type="ECO:0000313" key="2">
    <source>
        <dbReference type="EMBL" id="KAK8896167.1"/>
    </source>
</evidence>
<proteinExistence type="predicted"/>
<keyword evidence="1" id="KW-1133">Transmembrane helix</keyword>
<reference evidence="2 3" key="1">
    <citation type="submission" date="2024-04" db="EMBL/GenBank/DDBJ databases">
        <title>Tritrichomonas musculus Genome.</title>
        <authorList>
            <person name="Alves-Ferreira E."/>
            <person name="Grigg M."/>
            <person name="Lorenzi H."/>
            <person name="Galac M."/>
        </authorList>
    </citation>
    <scope>NUCLEOTIDE SEQUENCE [LARGE SCALE GENOMIC DNA]</scope>
    <source>
        <strain evidence="2 3">EAF2021</strain>
    </source>
</reference>
<name>A0ABR2KYG4_9EUKA</name>
<dbReference type="EMBL" id="JAPFFF010000002">
    <property type="protein sequence ID" value="KAK8896167.1"/>
    <property type="molecule type" value="Genomic_DNA"/>
</dbReference>
<keyword evidence="1" id="KW-0472">Membrane</keyword>
<keyword evidence="3" id="KW-1185">Reference proteome</keyword>
<evidence type="ECO:0000313" key="3">
    <source>
        <dbReference type="Proteomes" id="UP001470230"/>
    </source>
</evidence>
<comment type="caution">
    <text evidence="2">The sequence shown here is derived from an EMBL/GenBank/DDBJ whole genome shotgun (WGS) entry which is preliminary data.</text>
</comment>
<sequence length="302" mass="34361">MNDLGDPLQYDSSKVNIIRDRFRQFESDFENSSIKTKIEPTIFGKDPRTIYIYNFHNILDIKNNNGDNLILAILNALIEIVDSANVAVKIARKSGEITYKLFESIAFKRLAGTQALKTIADFIGTDEELAIKFFISSTFSTFGMIATSIIGTLATILTASCPFVSLFISGMNLFFFYESRVAQIQMEKGKNHILLLNYLFNRLSNIENVMQSNVLIVAIDEYKSFFSFFRSNAGVYCEARYINGLRSAPRARELPGSRNIIQELVNIRQEISQNGNINIERIRRKIASYYQFNGIMPNNSIQ</sequence>
<dbReference type="Proteomes" id="UP001470230">
    <property type="component" value="Unassembled WGS sequence"/>
</dbReference>